<evidence type="ECO:0008006" key="4">
    <source>
        <dbReference type="Google" id="ProtNLM"/>
    </source>
</evidence>
<dbReference type="RefSeq" id="XP_024575595.1">
    <property type="nucleotide sequence ID" value="XM_024724750.1"/>
</dbReference>
<organism evidence="2 3">
    <name type="scientific">Plasmopara halstedii</name>
    <name type="common">Downy mildew of sunflower</name>
    <dbReference type="NCBI Taxonomy" id="4781"/>
    <lineage>
        <taxon>Eukaryota</taxon>
        <taxon>Sar</taxon>
        <taxon>Stramenopiles</taxon>
        <taxon>Oomycota</taxon>
        <taxon>Peronosporomycetes</taxon>
        <taxon>Peronosporales</taxon>
        <taxon>Peronosporaceae</taxon>
        <taxon>Plasmopara</taxon>
    </lineage>
</organism>
<dbReference type="EMBL" id="CCYD01000409">
    <property type="protein sequence ID" value="CEG39226.1"/>
    <property type="molecule type" value="Genomic_DNA"/>
</dbReference>
<keyword evidence="1" id="KW-0732">Signal</keyword>
<dbReference type="AlphaFoldDB" id="A0A0P1AF76"/>
<protein>
    <recommendedName>
        <fullName evidence="4">RxLR-like protein</fullName>
    </recommendedName>
</protein>
<dbReference type="GeneID" id="36404334"/>
<accession>A0A0P1AF76</accession>
<proteinExistence type="predicted"/>
<feature type="signal peptide" evidence="1">
    <location>
        <begin position="1"/>
        <end position="23"/>
    </location>
</feature>
<name>A0A0P1AF76_PLAHL</name>
<feature type="chain" id="PRO_5006058625" description="RxLR-like protein" evidence="1">
    <location>
        <begin position="24"/>
        <end position="102"/>
    </location>
</feature>
<keyword evidence="3" id="KW-1185">Reference proteome</keyword>
<evidence type="ECO:0000313" key="3">
    <source>
        <dbReference type="Proteomes" id="UP000054928"/>
    </source>
</evidence>
<reference evidence="3" key="1">
    <citation type="submission" date="2014-09" db="EMBL/GenBank/DDBJ databases">
        <authorList>
            <person name="Sharma Rahul"/>
            <person name="Thines Marco"/>
        </authorList>
    </citation>
    <scope>NUCLEOTIDE SEQUENCE [LARGE SCALE GENOMIC DNA]</scope>
</reference>
<dbReference type="Proteomes" id="UP000054928">
    <property type="component" value="Unassembled WGS sequence"/>
</dbReference>
<sequence length="102" mass="11120">MFPLHPVHILGATLVGIPVGVQSSSHPKRWRKGCSVYNALRGACIKRTSTDKKCKAYGRQPHVTAQSSIARYPNPEVHGESSIGQCDDASIAIWTVERVAHT</sequence>
<evidence type="ECO:0000256" key="1">
    <source>
        <dbReference type="SAM" id="SignalP"/>
    </source>
</evidence>
<evidence type="ECO:0000313" key="2">
    <source>
        <dbReference type="EMBL" id="CEG39226.1"/>
    </source>
</evidence>